<protein>
    <submittedName>
        <fullName evidence="4">Uncharacterized protein</fullName>
    </submittedName>
</protein>
<feature type="repeat" description="ANK" evidence="3">
    <location>
        <begin position="137"/>
        <end position="169"/>
    </location>
</feature>
<keyword evidence="2 3" id="KW-0040">ANK repeat</keyword>
<dbReference type="EMBL" id="HBFQ01036615">
    <property type="protein sequence ID" value="CAD8851458.1"/>
    <property type="molecule type" value="Transcribed_RNA"/>
</dbReference>
<evidence type="ECO:0000256" key="3">
    <source>
        <dbReference type="PROSITE-ProRule" id="PRU00023"/>
    </source>
</evidence>
<name>A0A7S1F8G1_NOCSC</name>
<dbReference type="InterPro" id="IPR002110">
    <property type="entry name" value="Ankyrin_rpt"/>
</dbReference>
<dbReference type="PANTHER" id="PTHR24171">
    <property type="entry name" value="ANKYRIN REPEAT DOMAIN-CONTAINING PROTEIN 39-RELATED"/>
    <property type="match status" value="1"/>
</dbReference>
<organism evidence="4">
    <name type="scientific">Noctiluca scintillans</name>
    <name type="common">Sea sparkle</name>
    <name type="synonym">Red tide dinoflagellate</name>
    <dbReference type="NCBI Taxonomy" id="2966"/>
    <lineage>
        <taxon>Eukaryota</taxon>
        <taxon>Sar</taxon>
        <taxon>Alveolata</taxon>
        <taxon>Dinophyceae</taxon>
        <taxon>Noctilucales</taxon>
        <taxon>Noctilucaceae</taxon>
        <taxon>Noctiluca</taxon>
    </lineage>
</organism>
<sequence length="200" mass="21120">MGAGPGTQTCCHRDGDTATEVSIDFPSCAFPKDTFDTGYLVHSGAEPHSISFLNQSLISAARSNDLKGIGEAIASGAFIETRKPFVLQMKPENDTAPSMRSLTSGLTPLMYVAQNGSVEAVSLLLEASARVDLTDEDGLTPLHFAAASGSLRACQVLIEHGASTNAQDDEGRKPMAFVPGDVRHVHAEARRWSDCLGSNG</sequence>
<dbReference type="Pfam" id="PF12796">
    <property type="entry name" value="Ank_2"/>
    <property type="match status" value="1"/>
</dbReference>
<keyword evidence="1" id="KW-0677">Repeat</keyword>
<gene>
    <name evidence="4" type="ORF">NSCI0253_LOCUS25808</name>
</gene>
<dbReference type="SMART" id="SM00248">
    <property type="entry name" value="ANK"/>
    <property type="match status" value="2"/>
</dbReference>
<feature type="repeat" description="ANK" evidence="3">
    <location>
        <begin position="104"/>
        <end position="136"/>
    </location>
</feature>
<dbReference type="Gene3D" id="1.25.40.20">
    <property type="entry name" value="Ankyrin repeat-containing domain"/>
    <property type="match status" value="2"/>
</dbReference>
<proteinExistence type="predicted"/>
<dbReference type="PROSITE" id="PS50088">
    <property type="entry name" value="ANK_REPEAT"/>
    <property type="match status" value="2"/>
</dbReference>
<evidence type="ECO:0000313" key="4">
    <source>
        <dbReference type="EMBL" id="CAD8851458.1"/>
    </source>
</evidence>
<evidence type="ECO:0000256" key="2">
    <source>
        <dbReference type="ARBA" id="ARBA00023043"/>
    </source>
</evidence>
<accession>A0A7S1F8G1</accession>
<dbReference type="InterPro" id="IPR036770">
    <property type="entry name" value="Ankyrin_rpt-contain_sf"/>
</dbReference>
<reference evidence="4" key="1">
    <citation type="submission" date="2021-01" db="EMBL/GenBank/DDBJ databases">
        <authorList>
            <person name="Corre E."/>
            <person name="Pelletier E."/>
            <person name="Niang G."/>
            <person name="Scheremetjew M."/>
            <person name="Finn R."/>
            <person name="Kale V."/>
            <person name="Holt S."/>
            <person name="Cochrane G."/>
            <person name="Meng A."/>
            <person name="Brown T."/>
            <person name="Cohen L."/>
        </authorList>
    </citation>
    <scope>NUCLEOTIDE SEQUENCE</scope>
</reference>
<dbReference type="PRINTS" id="PR01415">
    <property type="entry name" value="ANKYRIN"/>
</dbReference>
<evidence type="ECO:0000256" key="1">
    <source>
        <dbReference type="ARBA" id="ARBA00022737"/>
    </source>
</evidence>
<dbReference type="PROSITE" id="PS50297">
    <property type="entry name" value="ANK_REP_REGION"/>
    <property type="match status" value="2"/>
</dbReference>
<dbReference type="AlphaFoldDB" id="A0A7S1F8G1"/>
<dbReference type="SUPFAM" id="SSF48403">
    <property type="entry name" value="Ankyrin repeat"/>
    <property type="match status" value="1"/>
</dbReference>